<accession>A0ABU3VDV0</accession>
<reference evidence="3" key="1">
    <citation type="submission" date="2023-05" db="EMBL/GenBank/DDBJ databases">
        <title>Sedimentitalea sp. nov. JM2-8.</title>
        <authorList>
            <person name="Huang J."/>
        </authorList>
    </citation>
    <scope>NUCLEOTIDE SEQUENCE [LARGE SCALE GENOMIC DNA]</scope>
    <source>
        <strain evidence="3">KHS03</strain>
    </source>
</reference>
<feature type="transmembrane region" description="Helical" evidence="1">
    <location>
        <begin position="249"/>
        <end position="273"/>
    </location>
</feature>
<protein>
    <submittedName>
        <fullName evidence="2">ABC transporter permease</fullName>
    </submittedName>
</protein>
<dbReference type="EMBL" id="JASMWN010000007">
    <property type="protein sequence ID" value="MDU9004362.1"/>
    <property type="molecule type" value="Genomic_DNA"/>
</dbReference>
<sequence length="367" mass="40590">MTTLLRQLIWKELYELARQPWVLAGAFLVPLYLLIVASTFVQRDAPIRVVVSHIEDEWDRNGYHIEALSRMEGIAPIFVRDAQEINLLMARHGATLALILNDEGRPTFVERSATQLERRLNFELAARIAGTMGGTKDWMAAALADYASKGGPALDLRHLSVMPGDDTQIFIPRFLAMITVFLASILTTRTMLRELESRTLPMLLTLPCSSWPLVLGAKLLFVLALTISVIAFLMLILQPMFGFYLRPGLVGFLTMHLVAAFGSCCIGLSLALLGRSTQAAYLSVSVYLIANLVLTGFISSLDDLPTTGGTLLRVFFPLTYLRPVTEGWVFFGDPVSWRSDDCIALAVHAVASLGILAVVAGYRRRQF</sequence>
<name>A0ABU3VDV0_9RHOB</name>
<proteinExistence type="predicted"/>
<comment type="caution">
    <text evidence="2">The sequence shown here is derived from an EMBL/GenBank/DDBJ whole genome shotgun (WGS) entry which is preliminary data.</text>
</comment>
<feature type="transmembrane region" description="Helical" evidence="1">
    <location>
        <begin position="343"/>
        <end position="362"/>
    </location>
</feature>
<dbReference type="Pfam" id="PF12679">
    <property type="entry name" value="ABC2_membrane_2"/>
    <property type="match status" value="1"/>
</dbReference>
<evidence type="ECO:0000256" key="1">
    <source>
        <dbReference type="SAM" id="Phobius"/>
    </source>
</evidence>
<feature type="transmembrane region" description="Helical" evidence="1">
    <location>
        <begin position="279"/>
        <end position="298"/>
    </location>
</feature>
<dbReference type="RefSeq" id="WP_316776012.1">
    <property type="nucleotide sequence ID" value="NZ_JASMWN010000007.1"/>
</dbReference>
<gene>
    <name evidence="2" type="ORF">QO231_10920</name>
</gene>
<feature type="transmembrane region" description="Helical" evidence="1">
    <location>
        <begin position="174"/>
        <end position="192"/>
    </location>
</feature>
<evidence type="ECO:0000313" key="3">
    <source>
        <dbReference type="Proteomes" id="UP001255416"/>
    </source>
</evidence>
<dbReference type="PANTHER" id="PTHR43471">
    <property type="entry name" value="ABC TRANSPORTER PERMEASE"/>
    <property type="match status" value="1"/>
</dbReference>
<evidence type="ECO:0000313" key="2">
    <source>
        <dbReference type="EMBL" id="MDU9004362.1"/>
    </source>
</evidence>
<dbReference type="Proteomes" id="UP001255416">
    <property type="component" value="Unassembled WGS sequence"/>
</dbReference>
<keyword evidence="1" id="KW-0812">Transmembrane</keyword>
<keyword evidence="1" id="KW-0472">Membrane</keyword>
<organism evidence="2 3">
    <name type="scientific">Sedimentitalea todarodis</name>
    <dbReference type="NCBI Taxonomy" id="1631240"/>
    <lineage>
        <taxon>Bacteria</taxon>
        <taxon>Pseudomonadati</taxon>
        <taxon>Pseudomonadota</taxon>
        <taxon>Alphaproteobacteria</taxon>
        <taxon>Rhodobacterales</taxon>
        <taxon>Paracoccaceae</taxon>
        <taxon>Sedimentitalea</taxon>
    </lineage>
</organism>
<keyword evidence="1" id="KW-1133">Transmembrane helix</keyword>
<keyword evidence="3" id="KW-1185">Reference proteome</keyword>
<feature type="transmembrane region" description="Helical" evidence="1">
    <location>
        <begin position="212"/>
        <end position="237"/>
    </location>
</feature>
<feature type="transmembrane region" description="Helical" evidence="1">
    <location>
        <begin position="20"/>
        <end position="41"/>
    </location>
</feature>